<dbReference type="SUPFAM" id="SSF47923">
    <property type="entry name" value="Ypt/Rab-GAP domain of gyp1p"/>
    <property type="match status" value="1"/>
</dbReference>
<feature type="region of interest" description="Disordered" evidence="1">
    <location>
        <begin position="117"/>
        <end position="137"/>
    </location>
</feature>
<dbReference type="InterPro" id="IPR000195">
    <property type="entry name" value="Rab-GAP-TBC_dom"/>
</dbReference>
<dbReference type="VEuPathDB" id="FungiDB:B9J08_004771"/>
<feature type="compositionally biased region" description="Polar residues" evidence="1">
    <location>
        <begin position="117"/>
        <end position="126"/>
    </location>
</feature>
<feature type="domain" description="Rab-GAP TBC" evidence="2">
    <location>
        <begin position="84"/>
        <end position="398"/>
    </location>
</feature>
<dbReference type="VEuPathDB" id="FungiDB:CJI96_0004382"/>
<evidence type="ECO:0000259" key="2">
    <source>
        <dbReference type="SMART" id="SM00164"/>
    </source>
</evidence>
<dbReference type="OMA" id="LRFKVWP"/>
<dbReference type="VEuPathDB" id="FungiDB:CJJ07_002744"/>
<feature type="region of interest" description="Disordered" evidence="1">
    <location>
        <begin position="433"/>
        <end position="485"/>
    </location>
</feature>
<dbReference type="VEuPathDB" id="FungiDB:CJJ09_004783"/>
<proteinExistence type="predicted"/>
<protein>
    <recommendedName>
        <fullName evidence="2">Rab-GAP TBC domain-containing protein</fullName>
    </recommendedName>
</protein>
<accession>A0A2H0ZGJ3</accession>
<reference evidence="3" key="2">
    <citation type="submission" date="2017-11" db="EMBL/GenBank/DDBJ databases">
        <title>Candida auris genome assembly and annotation.</title>
        <authorList>
            <person name="Munoz J.F."/>
            <person name="Gade L.G."/>
            <person name="Chow N.A."/>
            <person name="Litvintseva A.P."/>
            <person name="Loparev V.N."/>
            <person name="Cuomo C.A."/>
        </authorList>
    </citation>
    <scope>NUCLEOTIDE SEQUENCE</scope>
    <source>
        <strain evidence="3">B8441</strain>
    </source>
</reference>
<feature type="compositionally biased region" description="Low complexity" evidence="1">
    <location>
        <begin position="40"/>
        <end position="54"/>
    </location>
</feature>
<dbReference type="SMART" id="SM00164">
    <property type="entry name" value="TBC"/>
    <property type="match status" value="1"/>
</dbReference>
<evidence type="ECO:0000313" key="3">
    <source>
        <dbReference type="EMBL" id="PIS49744.1"/>
    </source>
</evidence>
<feature type="compositionally biased region" description="Polar residues" evidence="1">
    <location>
        <begin position="435"/>
        <end position="450"/>
    </location>
</feature>
<name>A0A2H0ZGJ3_CANAR</name>
<dbReference type="Gene3D" id="1.10.472.80">
    <property type="entry name" value="Ypt/Rab-GAP domain of gyp1p, domain 3"/>
    <property type="match status" value="1"/>
</dbReference>
<reference evidence="3" key="1">
    <citation type="journal article" date="2017" name="Clin. Infect. Dis.">
        <title>Simultaneous emergence of multidrug-resistant Candida auris on 3 continents confirmed by whole-genome sequencing and epidemiological analyses.</title>
        <authorList>
            <person name="Lockhart S.R."/>
            <person name="Etienne K.A."/>
            <person name="Vallabhaneni S."/>
            <person name="Farooqi J."/>
            <person name="Chowdhary A."/>
            <person name="Govender N.P."/>
            <person name="Colombo A.L."/>
            <person name="Calvo B."/>
            <person name="Cuomo C.A."/>
            <person name="Desjardins C.A."/>
            <person name="Berkow E.L."/>
            <person name="Castanheira M."/>
            <person name="Magobo R.E."/>
            <person name="Jabeen K."/>
            <person name="Asghar R.J."/>
            <person name="Meis J.F."/>
            <person name="Jackson B."/>
            <person name="Chiller T."/>
            <person name="Litvintseva A.P."/>
        </authorList>
    </citation>
    <scope>NUCLEOTIDE SEQUENCE [LARGE SCALE GENOMIC DNA]</scope>
    <source>
        <strain evidence="3">B8441</strain>
    </source>
</reference>
<dbReference type="AlphaFoldDB" id="A0A2H0ZGJ3"/>
<dbReference type="EMBL" id="PEKT02000009">
    <property type="protein sequence ID" value="PIS49744.1"/>
    <property type="molecule type" value="Genomic_DNA"/>
</dbReference>
<comment type="caution">
    <text evidence="3">The sequence shown here is derived from an EMBL/GenBank/DDBJ whole genome shotgun (WGS) entry which is preliminary data.</text>
</comment>
<feature type="region of interest" description="Disordered" evidence="1">
    <location>
        <begin position="1"/>
        <end position="54"/>
    </location>
</feature>
<organism evidence="3">
    <name type="scientific">Candidozyma auris</name>
    <name type="common">Yeast</name>
    <name type="synonym">Candida auris</name>
    <dbReference type="NCBI Taxonomy" id="498019"/>
    <lineage>
        <taxon>Eukaryota</taxon>
        <taxon>Fungi</taxon>
        <taxon>Dikarya</taxon>
        <taxon>Ascomycota</taxon>
        <taxon>Saccharomycotina</taxon>
        <taxon>Pichiomycetes</taxon>
        <taxon>Metschnikowiaceae</taxon>
        <taxon>Candidozyma</taxon>
    </lineage>
</organism>
<evidence type="ECO:0000256" key="1">
    <source>
        <dbReference type="SAM" id="MobiDB-lite"/>
    </source>
</evidence>
<feature type="compositionally biased region" description="Basic and acidic residues" evidence="1">
    <location>
        <begin position="127"/>
        <end position="137"/>
    </location>
</feature>
<dbReference type="VEuPathDB" id="FungiDB:QG37_06856"/>
<gene>
    <name evidence="3" type="ORF">B9J08_004771</name>
</gene>
<dbReference type="STRING" id="498019.A0A2H0ZGJ3"/>
<dbReference type="VEuPathDB" id="FungiDB:CJI97_004681"/>
<sequence>MSQPACPDQQDQDQIDRSEPSEPPLGGSKDATADHASDGSVTSSVSSISPKKSTPSFHYDSDIFAKCLQFLEEKNHHGLALLARQKGIPPFLRFKVWPVLLKHHPFVLNPFIQPDNNLSDQDSSTETSDHDSADSELKRRIRKDLRKYMHRVASTSDEPLSETESKLFDTLEKSVYKFVAKWGRIIKYDSSLSWIALGLAEWFPPIPHSPWVLLGRDVTSSNNTHMGSVFDDYEEFIQSQPGLDTYLDKLVEDETISNMNFHEVYERLVLILLHSPESANKRDIASKSVKIDKSTLPINGGTIEERVSFFIYVFQILLPELSDYFSEEQILNKFGSHYDEWLIWWLKFCGAKVWSRVDRGRVWDLLVGWRLQSKKSENNKHYYSDKLRISDQLLEKLGPDVFWTVNYDEDQSPSPPLAKKDSFKDLINELHIEPQGNSDRGLGSNSNGESPSRKKHLSNSSNSSSPASTSPSLSPPSECSSTSSCDQNSAVIPFSKIDMHIELLFVCLALLQAKGNTLVELDQHEIRTFLSRLPAKSFKASDKYKQYQEQKEKERGATSPITGFGTTTWTALYMRQASCGENGSGESRHHRA</sequence>
<feature type="compositionally biased region" description="Low complexity" evidence="1">
    <location>
        <begin position="458"/>
        <end position="485"/>
    </location>
</feature>
<dbReference type="InterPro" id="IPR035969">
    <property type="entry name" value="Rab-GAP_TBC_sf"/>
</dbReference>